<evidence type="ECO:0008006" key="4">
    <source>
        <dbReference type="Google" id="ProtNLM"/>
    </source>
</evidence>
<keyword evidence="3" id="KW-1185">Reference proteome</keyword>
<feature type="transmembrane region" description="Helical" evidence="1">
    <location>
        <begin position="6"/>
        <end position="24"/>
    </location>
</feature>
<protein>
    <recommendedName>
        <fullName evidence="4">Circular bacteriocin, circularin A/uberolysin family</fullName>
    </recommendedName>
</protein>
<dbReference type="EMBL" id="JASKHM010000001">
    <property type="protein sequence ID" value="MEQ4481370.1"/>
    <property type="molecule type" value="Genomic_DNA"/>
</dbReference>
<proteinExistence type="predicted"/>
<dbReference type="Proteomes" id="UP001493487">
    <property type="component" value="Unassembled WGS sequence"/>
</dbReference>
<name>A0ABV1KMQ3_9BACL</name>
<dbReference type="RefSeq" id="WP_232182123.1">
    <property type="nucleotide sequence ID" value="NZ_JAIOAP010000001.1"/>
</dbReference>
<keyword evidence="1" id="KW-0472">Membrane</keyword>
<keyword evidence="1" id="KW-1133">Transmembrane helix</keyword>
<evidence type="ECO:0000313" key="2">
    <source>
        <dbReference type="EMBL" id="MEQ4481370.1"/>
    </source>
</evidence>
<reference evidence="2 3" key="1">
    <citation type="journal article" date="2023" name="Genome Announc.">
        <title>Pan-Genome Analyses of the Genus Cohnella and Proposal of the Novel Species Cohnella silvisoli sp. nov., Isolated from Forest Soil.</title>
        <authorList>
            <person name="Wang C."/>
            <person name="Mao L."/>
            <person name="Bao G."/>
            <person name="Zhu H."/>
        </authorList>
    </citation>
    <scope>NUCLEOTIDE SEQUENCE [LARGE SCALE GENOMIC DNA]</scope>
    <source>
        <strain evidence="2 3">NL03-T5-1</strain>
    </source>
</reference>
<keyword evidence="1" id="KW-0812">Transmembrane</keyword>
<organism evidence="2 3">
    <name type="scientific">Cohnella silvisoli</name>
    <dbReference type="NCBI Taxonomy" id="2873699"/>
    <lineage>
        <taxon>Bacteria</taxon>
        <taxon>Bacillati</taxon>
        <taxon>Bacillota</taxon>
        <taxon>Bacilli</taxon>
        <taxon>Bacillales</taxon>
        <taxon>Paenibacillaceae</taxon>
        <taxon>Cohnella</taxon>
    </lineage>
</organism>
<sequence>MFIIGLAGVLAVIAFGTTIGTVIISPVGKVLATVIMAIGATLGVTVNTVAYSTGITALTAASFGIIIGASAVIAGNAAVRNWLKKAKFEGNF</sequence>
<feature type="transmembrane region" description="Helical" evidence="1">
    <location>
        <begin position="57"/>
        <end position="79"/>
    </location>
</feature>
<evidence type="ECO:0000313" key="3">
    <source>
        <dbReference type="Proteomes" id="UP001493487"/>
    </source>
</evidence>
<comment type="caution">
    <text evidence="2">The sequence shown here is derived from an EMBL/GenBank/DDBJ whole genome shotgun (WGS) entry which is preliminary data.</text>
</comment>
<feature type="transmembrane region" description="Helical" evidence="1">
    <location>
        <begin position="31"/>
        <end position="51"/>
    </location>
</feature>
<evidence type="ECO:0000256" key="1">
    <source>
        <dbReference type="SAM" id="Phobius"/>
    </source>
</evidence>
<gene>
    <name evidence="2" type="ORF">QJS35_03050</name>
</gene>
<accession>A0ABV1KMQ3</accession>